<name>A0A6J6HIW3_9ZZZZ</name>
<dbReference type="SUPFAM" id="SSF75217">
    <property type="entry name" value="alpha/beta knot"/>
    <property type="match status" value="1"/>
</dbReference>
<dbReference type="AlphaFoldDB" id="A0A6J6HIW3"/>
<proteinExistence type="predicted"/>
<dbReference type="EMBL" id="CAEZUY010000035">
    <property type="protein sequence ID" value="CAB4612916.1"/>
    <property type="molecule type" value="Genomic_DNA"/>
</dbReference>
<evidence type="ECO:0000313" key="1">
    <source>
        <dbReference type="EMBL" id="CAB4612916.1"/>
    </source>
</evidence>
<accession>A0A6J6HIW3</accession>
<organism evidence="1">
    <name type="scientific">freshwater metagenome</name>
    <dbReference type="NCBI Taxonomy" id="449393"/>
    <lineage>
        <taxon>unclassified sequences</taxon>
        <taxon>metagenomes</taxon>
        <taxon>ecological metagenomes</taxon>
    </lineage>
</organism>
<sequence length="49" mass="5262">MSDEAVAICQTVLAIRQYGSTRSMNASAAGAIAMYAWAMQHLNPPLPPR</sequence>
<dbReference type="Gene3D" id="3.40.1280.10">
    <property type="match status" value="1"/>
</dbReference>
<reference evidence="1" key="1">
    <citation type="submission" date="2020-05" db="EMBL/GenBank/DDBJ databases">
        <authorList>
            <person name="Chiriac C."/>
            <person name="Salcher M."/>
            <person name="Ghai R."/>
            <person name="Kavagutti S V."/>
        </authorList>
    </citation>
    <scope>NUCLEOTIDE SEQUENCE</scope>
</reference>
<dbReference type="InterPro" id="IPR029026">
    <property type="entry name" value="tRNA_m1G_MTases_N"/>
</dbReference>
<dbReference type="InterPro" id="IPR029028">
    <property type="entry name" value="Alpha/beta_knot_MTases"/>
</dbReference>
<protein>
    <submittedName>
        <fullName evidence="1">Unannotated protein</fullName>
    </submittedName>
</protein>
<gene>
    <name evidence="1" type="ORF">UFOPK1863_00523</name>
</gene>